<gene>
    <name evidence="1" type="ORF">OSB1V03_LOCUS16113</name>
</gene>
<evidence type="ECO:0000313" key="1">
    <source>
        <dbReference type="EMBL" id="CAD7635722.1"/>
    </source>
</evidence>
<dbReference type="AlphaFoldDB" id="A0A7R9L6B6"/>
<dbReference type="EMBL" id="OC872123">
    <property type="protein sequence ID" value="CAD7635722.1"/>
    <property type="molecule type" value="Genomic_DNA"/>
</dbReference>
<keyword evidence="2" id="KW-1185">Reference proteome</keyword>
<sequence>MKQELKEEPMAFDVPIDKYDTIVDKRGYPMWYYSDKEHGQIGCVSKFGQTLSHTIAQYSAYKSLIEMFVMTLNRMEEELMDSEYKQRPEIELFGVPKELYFNPVYYLNTIESAIAMGETLVGADGRHRAIIFTDYKLRDKLYANHPTINWIVTDISDDESEDPDNETNRYYGAGLSTGGQQVLTQRDHKLDAFVERALIDIRPDFIFVDSRLDLPSVARSGVPWIVVNASQPLSPTVDEKLTQSVCVEVEVREGLSVGITIPCIDDKDLLDKLTEIGILEDIDKFPKLIKHI</sequence>
<dbReference type="EMBL" id="CAJPIZ010017548">
    <property type="protein sequence ID" value="CAG2116152.1"/>
    <property type="molecule type" value="Genomic_DNA"/>
</dbReference>
<name>A0A7R9L6B6_9ACAR</name>
<proteinExistence type="predicted"/>
<organism evidence="1">
    <name type="scientific">Medioppia subpectinata</name>
    <dbReference type="NCBI Taxonomy" id="1979941"/>
    <lineage>
        <taxon>Eukaryota</taxon>
        <taxon>Metazoa</taxon>
        <taxon>Ecdysozoa</taxon>
        <taxon>Arthropoda</taxon>
        <taxon>Chelicerata</taxon>
        <taxon>Arachnida</taxon>
        <taxon>Acari</taxon>
        <taxon>Acariformes</taxon>
        <taxon>Sarcoptiformes</taxon>
        <taxon>Oribatida</taxon>
        <taxon>Brachypylina</taxon>
        <taxon>Oppioidea</taxon>
        <taxon>Oppiidae</taxon>
        <taxon>Medioppia</taxon>
    </lineage>
</organism>
<protein>
    <submittedName>
        <fullName evidence="1">Uncharacterized protein</fullName>
    </submittedName>
</protein>
<evidence type="ECO:0000313" key="2">
    <source>
        <dbReference type="Proteomes" id="UP000759131"/>
    </source>
</evidence>
<reference evidence="1" key="1">
    <citation type="submission" date="2020-11" db="EMBL/GenBank/DDBJ databases">
        <authorList>
            <person name="Tran Van P."/>
        </authorList>
    </citation>
    <scope>NUCLEOTIDE SEQUENCE</scope>
</reference>
<feature type="non-terminal residue" evidence="1">
    <location>
        <position position="1"/>
    </location>
</feature>
<accession>A0A7R9L6B6</accession>
<dbReference type="Proteomes" id="UP000759131">
    <property type="component" value="Unassembled WGS sequence"/>
</dbReference>